<keyword evidence="5 7" id="KW-0720">Serine protease</keyword>
<evidence type="ECO:0000259" key="11">
    <source>
        <dbReference type="Pfam" id="PF02225"/>
    </source>
</evidence>
<feature type="active site" description="Charge relay system" evidence="6 7">
    <location>
        <position position="421"/>
    </location>
</feature>
<evidence type="ECO:0000313" key="12">
    <source>
        <dbReference type="EMBL" id="MBB5084510.1"/>
    </source>
</evidence>
<dbReference type="PROSITE" id="PS00137">
    <property type="entry name" value="SUBTILASE_HIS"/>
    <property type="match status" value="1"/>
</dbReference>
<dbReference type="InterPro" id="IPR003137">
    <property type="entry name" value="PA_domain"/>
</dbReference>
<dbReference type="SUPFAM" id="SSF52743">
    <property type="entry name" value="Subtilisin-like"/>
    <property type="match status" value="1"/>
</dbReference>
<dbReference type="PRINTS" id="PR00723">
    <property type="entry name" value="SUBTILISIN"/>
</dbReference>
<dbReference type="InterPro" id="IPR000209">
    <property type="entry name" value="Peptidase_S8/S53_dom"/>
</dbReference>
<comment type="caution">
    <text evidence="12">The sequence shown here is derived from an EMBL/GenBank/DDBJ whole genome shotgun (WGS) entry which is preliminary data.</text>
</comment>
<organism evidence="12 13">
    <name type="scientific">Nonomuraea endophytica</name>
    <dbReference type="NCBI Taxonomy" id="714136"/>
    <lineage>
        <taxon>Bacteria</taxon>
        <taxon>Bacillati</taxon>
        <taxon>Actinomycetota</taxon>
        <taxon>Actinomycetes</taxon>
        <taxon>Streptosporangiales</taxon>
        <taxon>Streptosporangiaceae</taxon>
        <taxon>Nonomuraea</taxon>
    </lineage>
</organism>
<evidence type="ECO:0000256" key="3">
    <source>
        <dbReference type="ARBA" id="ARBA00022729"/>
    </source>
</evidence>
<evidence type="ECO:0000259" key="10">
    <source>
        <dbReference type="Pfam" id="PF00082"/>
    </source>
</evidence>
<dbReference type="Pfam" id="PF02225">
    <property type="entry name" value="PA"/>
    <property type="match status" value="1"/>
</dbReference>
<dbReference type="InterPro" id="IPR017296">
    <property type="entry name" value="Peptidase_S8A_SAM-P45"/>
</dbReference>
<dbReference type="InterPro" id="IPR022398">
    <property type="entry name" value="Peptidase_S8_His-AS"/>
</dbReference>
<keyword evidence="2 7" id="KW-0645">Protease</keyword>
<dbReference type="PROSITE" id="PS00138">
    <property type="entry name" value="SUBTILASE_SER"/>
    <property type="match status" value="1"/>
</dbReference>
<feature type="domain" description="PA" evidence="11">
    <location>
        <begin position="774"/>
        <end position="843"/>
    </location>
</feature>
<dbReference type="EMBL" id="JACHIN010000023">
    <property type="protein sequence ID" value="MBB5084510.1"/>
    <property type="molecule type" value="Genomic_DNA"/>
</dbReference>
<evidence type="ECO:0000256" key="8">
    <source>
        <dbReference type="RuleBase" id="RU003355"/>
    </source>
</evidence>
<dbReference type="AlphaFoldDB" id="A0A7W8AE80"/>
<keyword evidence="13" id="KW-1185">Reference proteome</keyword>
<dbReference type="PROSITE" id="PS00136">
    <property type="entry name" value="SUBTILASE_ASP"/>
    <property type="match status" value="1"/>
</dbReference>
<feature type="signal peptide" evidence="9">
    <location>
        <begin position="1"/>
        <end position="31"/>
    </location>
</feature>
<dbReference type="InterPro" id="IPR015500">
    <property type="entry name" value="Peptidase_S8_subtilisin-rel"/>
</dbReference>
<feature type="domain" description="Peptidase S8/S53" evidence="10">
    <location>
        <begin position="209"/>
        <end position="467"/>
    </location>
</feature>
<dbReference type="InterPro" id="IPR023828">
    <property type="entry name" value="Peptidase_S8_Ser-AS"/>
</dbReference>
<evidence type="ECO:0000256" key="5">
    <source>
        <dbReference type="ARBA" id="ARBA00022825"/>
    </source>
</evidence>
<dbReference type="PROSITE" id="PS51892">
    <property type="entry name" value="SUBTILASE"/>
    <property type="match status" value="1"/>
</dbReference>
<reference evidence="12 13" key="1">
    <citation type="submission" date="2020-08" db="EMBL/GenBank/DDBJ databases">
        <title>Genomic Encyclopedia of Type Strains, Phase IV (KMG-IV): sequencing the most valuable type-strain genomes for metagenomic binning, comparative biology and taxonomic classification.</title>
        <authorList>
            <person name="Goeker M."/>
        </authorList>
    </citation>
    <scope>NUCLEOTIDE SEQUENCE [LARGE SCALE GENOMIC DNA]</scope>
    <source>
        <strain evidence="12 13">DSM 45385</strain>
    </source>
</reference>
<dbReference type="PIRSF" id="PIRSF037852">
    <property type="entry name" value="Subtilisin_rel_SAV5721"/>
    <property type="match status" value="1"/>
</dbReference>
<dbReference type="RefSeq" id="WP_221341764.1">
    <property type="nucleotide sequence ID" value="NZ_JACHIN010000023.1"/>
</dbReference>
<feature type="chain" id="PRO_5031501856" evidence="9">
    <location>
        <begin position="32"/>
        <end position="1205"/>
    </location>
</feature>
<dbReference type="InterPro" id="IPR023827">
    <property type="entry name" value="Peptidase_S8_Asp-AS"/>
</dbReference>
<evidence type="ECO:0000256" key="4">
    <source>
        <dbReference type="ARBA" id="ARBA00022801"/>
    </source>
</evidence>
<gene>
    <name evidence="12" type="ORF">HNR40_010019</name>
</gene>
<evidence type="ECO:0000256" key="2">
    <source>
        <dbReference type="ARBA" id="ARBA00022670"/>
    </source>
</evidence>
<dbReference type="Gene3D" id="3.40.50.200">
    <property type="entry name" value="Peptidase S8/S53 domain"/>
    <property type="match status" value="1"/>
</dbReference>
<keyword evidence="4 7" id="KW-0378">Hydrolase</keyword>
<evidence type="ECO:0000256" key="7">
    <source>
        <dbReference type="PROSITE-ProRule" id="PRU01240"/>
    </source>
</evidence>
<dbReference type="GO" id="GO:0006508">
    <property type="term" value="P:proteolysis"/>
    <property type="evidence" value="ECO:0007669"/>
    <property type="project" value="UniProtKB-KW"/>
</dbReference>
<proteinExistence type="inferred from homology"/>
<evidence type="ECO:0000313" key="13">
    <source>
        <dbReference type="Proteomes" id="UP000568380"/>
    </source>
</evidence>
<accession>A0A7W8AE80</accession>
<feature type="active site" description="Charge relay system" evidence="6 7">
    <location>
        <position position="218"/>
    </location>
</feature>
<evidence type="ECO:0000256" key="9">
    <source>
        <dbReference type="SAM" id="SignalP"/>
    </source>
</evidence>
<dbReference type="InterPro" id="IPR036852">
    <property type="entry name" value="Peptidase_S8/S53_dom_sf"/>
</dbReference>
<dbReference type="PANTHER" id="PTHR43399">
    <property type="entry name" value="SUBTILISIN-RELATED"/>
    <property type="match status" value="1"/>
</dbReference>
<dbReference type="PANTHER" id="PTHR43399:SF4">
    <property type="entry name" value="CELL WALL-ASSOCIATED PROTEASE"/>
    <property type="match status" value="1"/>
</dbReference>
<dbReference type="Proteomes" id="UP000568380">
    <property type="component" value="Unassembled WGS sequence"/>
</dbReference>
<dbReference type="Pfam" id="PF00082">
    <property type="entry name" value="Peptidase_S8"/>
    <property type="match status" value="1"/>
</dbReference>
<keyword evidence="3 9" id="KW-0732">Signal</keyword>
<feature type="active site" description="Charge relay system" evidence="6 7">
    <location>
        <position position="250"/>
    </location>
</feature>
<evidence type="ECO:0000256" key="6">
    <source>
        <dbReference type="PIRSR" id="PIRSR615500-1"/>
    </source>
</evidence>
<dbReference type="GO" id="GO:0004252">
    <property type="term" value="F:serine-type endopeptidase activity"/>
    <property type="evidence" value="ECO:0007669"/>
    <property type="project" value="UniProtKB-UniRule"/>
</dbReference>
<name>A0A7W8AE80_9ACTN</name>
<dbReference type="Gene3D" id="3.50.30.30">
    <property type="match status" value="1"/>
</dbReference>
<comment type="similarity">
    <text evidence="1 7 8">Belongs to the peptidase S8 family.</text>
</comment>
<dbReference type="InterPro" id="IPR051048">
    <property type="entry name" value="Peptidase_S8/S53_subtilisin"/>
</dbReference>
<evidence type="ECO:0000256" key="1">
    <source>
        <dbReference type="ARBA" id="ARBA00011073"/>
    </source>
</evidence>
<sequence>MPLTPSSRRLAGAVAATALAATALTPATAHAALETTLETAPQEVAVTLITGHKVRFTDRPGDADVVSVERPKDATGGVQTYYTGGDVHVVPDEAAPLLAAGKLDPRLFNVTDLVEMGYDDARSGGVPMIATYQGAAPRSAPRGASIVRALPSVRGAALRAQKQDVREFWNGLATSGAAKIWLDGKARANLKESVPQVQAPAAWAQGLDGNGVKVAVLDSGVDATHPDLQGQIAEQASFVPGQEVKDANGHGTHVASTIAGTGAASSGANKGVAPGADLLVGKVLDDEGSGQDSWIIAGMEWAASKAGVVSMSLGSPLPDSGSDPMSLAVDELSRKHNTLFVIAAGNAYNPGSIGSPGSAASALTVAAVDKSDQRAPFSSQGPLTLTYGLKPDISAPGVKINAARSSFAGGSGPYVAMDGTSMATPHVAGAAAILKQRHPDWTWQQLKDTLMSSAKGLDNTPYEQGTGRLDVAAAVGAKVSATGSVPVAMFDWPHEAGEAPVKRTITYRNDGDAPATLNLTAQAPAKLSAPSVTVPAKGSATVELSVEPAGLEADQTLSGLVTATDGTITVRTAFAAVKERELYDLTLELRDRSGKPAAGYVVLSLLGDRYPWQYAVDGKRTLRLPPGSYMATSYLPVAGERADALGTAVLVDPEITLNKDTEVVLDAARARRVSAKVPQRTEDRQVKVDFYRSPPEGAGARGAYQTPVAIEDVYVSPTEKVTQGSFGLLTRWRKGQPMLGVSAPGLPPIEALVQIDATITDGRALLKGVFAGKGDDYTGIDARGKAVIVERSDAVTPQARAAKAIAAGAKLLLVVNDRPGRLMEVYGEAVTIPVASLTRDAGAKAAELARKGRLLLATEQSRYADYLYDLVDVHPEAVPDRDLAYHPRGLAKVESTYYGSGAKVGSGYRYDMREGWGPAIGFEEYETFPKQRTEWVSTQPGSIWYENHGVGLNYFAAWEMRQSPRTYRAGERLEQEWFHPVARPRLGDTYWGPFRQTNGYVQFNITPWTDGGPGRAGSMPDDEYDTTSIALYQGDKLIQRAKGRAFSPRDPLAEAALPYRLVLDSARDGGTWRTSTRTRTEWGFTSDANDPDGPFNVDIPLLQLDYDVRTDLAGDVRGPVARIGLSGTTQEWLDKPGKATEATLQASFDDGATWQQVRLRPAGAGAWRADLVTLGRKGFVSLKATAKDAQGRTVSQEIIRAFGLR</sequence>
<protein>
    <submittedName>
        <fullName evidence="12">Subtilisin family serine protease</fullName>
    </submittedName>
</protein>